<evidence type="ECO:0000313" key="1">
    <source>
        <dbReference type="EMBL" id="KJD45890.1"/>
    </source>
</evidence>
<accession>A0A0D7X396</accession>
<proteinExistence type="predicted"/>
<evidence type="ECO:0000313" key="2">
    <source>
        <dbReference type="Proteomes" id="UP000032534"/>
    </source>
</evidence>
<gene>
    <name evidence="1" type="ORF">QD47_09635</name>
</gene>
<comment type="caution">
    <text evidence="1">The sequence shown here is derived from an EMBL/GenBank/DDBJ whole genome shotgun (WGS) entry which is preliminary data.</text>
</comment>
<sequence>MTTRQTKIIMVWLILKMKLVSKIILVSTKLDLGLNFGDMYMGRNFVLNDLVMNQFLYINR</sequence>
<organism evidence="1 2">
    <name type="scientific">Paenibacillus terrae</name>
    <dbReference type="NCBI Taxonomy" id="159743"/>
    <lineage>
        <taxon>Bacteria</taxon>
        <taxon>Bacillati</taxon>
        <taxon>Bacillota</taxon>
        <taxon>Bacilli</taxon>
        <taxon>Bacillales</taxon>
        <taxon>Paenibacillaceae</taxon>
        <taxon>Paenibacillus</taxon>
    </lineage>
</organism>
<dbReference type="Proteomes" id="UP000032534">
    <property type="component" value="Unassembled WGS sequence"/>
</dbReference>
<dbReference type="EMBL" id="JTHP01000014">
    <property type="protein sequence ID" value="KJD45890.1"/>
    <property type="molecule type" value="Genomic_DNA"/>
</dbReference>
<dbReference type="AlphaFoldDB" id="A0A0D7X396"/>
<keyword evidence="2" id="KW-1185">Reference proteome</keyword>
<protein>
    <submittedName>
        <fullName evidence="1">Uncharacterized protein</fullName>
    </submittedName>
</protein>
<reference evidence="1 2" key="1">
    <citation type="submission" date="2014-11" db="EMBL/GenBank/DDBJ databases">
        <title>Draft Genome Sequences of Paenibacillus polymyxa NRRL B-30509 and Paenibacillus terrae NRRL B-30644, Strains from a Poultry Environment that Produce Tridecaptin A and Paenicidins.</title>
        <authorList>
            <person name="van Belkum M.J."/>
            <person name="Lohans C.T."/>
            <person name="Vederas J.C."/>
        </authorList>
    </citation>
    <scope>NUCLEOTIDE SEQUENCE [LARGE SCALE GENOMIC DNA]</scope>
    <source>
        <strain evidence="1 2">NRRL B-30644</strain>
    </source>
</reference>
<dbReference type="PATRIC" id="fig|159743.3.peg.2152"/>
<name>A0A0D7X396_9BACL</name>